<dbReference type="RefSeq" id="WP_205292789.1">
    <property type="nucleotide sequence ID" value="NZ_CP074406.1"/>
</dbReference>
<feature type="region of interest" description="Disordered" evidence="5">
    <location>
        <begin position="52"/>
        <end position="104"/>
    </location>
</feature>
<comment type="caution">
    <text evidence="7">The sequence shown here is derived from an EMBL/GenBank/DDBJ whole genome shotgun (WGS) entry which is preliminary data.</text>
</comment>
<evidence type="ECO:0000256" key="1">
    <source>
        <dbReference type="ARBA" id="ARBA00022714"/>
    </source>
</evidence>
<proteinExistence type="predicted"/>
<dbReference type="InterPro" id="IPR018967">
    <property type="entry name" value="FeS-contain_CDGSH-typ"/>
</dbReference>
<dbReference type="GO" id="GO:0051537">
    <property type="term" value="F:2 iron, 2 sulfur cluster binding"/>
    <property type="evidence" value="ECO:0007669"/>
    <property type="project" value="UniProtKB-KW"/>
</dbReference>
<keyword evidence="8" id="KW-1185">Reference proteome</keyword>
<evidence type="ECO:0000313" key="8">
    <source>
        <dbReference type="Proteomes" id="UP000663791"/>
    </source>
</evidence>
<evidence type="ECO:0000256" key="2">
    <source>
        <dbReference type="ARBA" id="ARBA00022723"/>
    </source>
</evidence>
<name>A0A939BX92_9ACTN</name>
<protein>
    <submittedName>
        <fullName evidence="7">CDGSH iron-sulfur domain-containing protein</fullName>
    </submittedName>
</protein>
<dbReference type="Proteomes" id="UP000663791">
    <property type="component" value="Unassembled WGS sequence"/>
</dbReference>
<reference evidence="7" key="1">
    <citation type="submission" date="2021-01" db="EMBL/GenBank/DDBJ databases">
        <title>Novel species in genus Nocardioides.</title>
        <authorList>
            <person name="Zhang G."/>
        </authorList>
    </citation>
    <scope>NUCLEOTIDE SEQUENCE</scope>
    <source>
        <strain evidence="7">Zg-536</strain>
    </source>
</reference>
<sequence>MSERRVTVTDCPGGPLLVRGADEVVAPDGTTAPTNRAVVALCRCNRSERMPWCDTSHRKRRRPRSTDDGAPDGTPDQASDHTDDDTDDDTGDRATHRAAGSAGR</sequence>
<evidence type="ECO:0000313" key="7">
    <source>
        <dbReference type="EMBL" id="MBM9461472.1"/>
    </source>
</evidence>
<evidence type="ECO:0000256" key="3">
    <source>
        <dbReference type="ARBA" id="ARBA00023004"/>
    </source>
</evidence>
<keyword evidence="1" id="KW-0001">2Fe-2S</keyword>
<feature type="domain" description="Iron-binding zinc finger CDGSH type" evidence="6">
    <location>
        <begin position="19"/>
        <end position="63"/>
    </location>
</feature>
<dbReference type="GO" id="GO:0005737">
    <property type="term" value="C:cytoplasm"/>
    <property type="evidence" value="ECO:0007669"/>
    <property type="project" value="UniProtKB-ARBA"/>
</dbReference>
<evidence type="ECO:0000259" key="6">
    <source>
        <dbReference type="SMART" id="SM00704"/>
    </source>
</evidence>
<keyword evidence="3" id="KW-0408">Iron</keyword>
<dbReference type="SMART" id="SM00704">
    <property type="entry name" value="ZnF_CDGSH"/>
    <property type="match status" value="1"/>
</dbReference>
<dbReference type="AlphaFoldDB" id="A0A939BX92"/>
<gene>
    <name evidence="7" type="ORF">JK386_16330</name>
</gene>
<evidence type="ECO:0000256" key="5">
    <source>
        <dbReference type="SAM" id="MobiDB-lite"/>
    </source>
</evidence>
<organism evidence="7 8">
    <name type="scientific">Nocardioides faecalis</name>
    <dbReference type="NCBI Taxonomy" id="2803858"/>
    <lineage>
        <taxon>Bacteria</taxon>
        <taxon>Bacillati</taxon>
        <taxon>Actinomycetota</taxon>
        <taxon>Actinomycetes</taxon>
        <taxon>Propionibacteriales</taxon>
        <taxon>Nocardioidaceae</taxon>
        <taxon>Nocardioides</taxon>
    </lineage>
</organism>
<dbReference type="Pfam" id="PF09360">
    <property type="entry name" value="zf-CDGSH"/>
    <property type="match status" value="1"/>
</dbReference>
<dbReference type="InterPro" id="IPR042216">
    <property type="entry name" value="MitoNEET_CISD"/>
</dbReference>
<dbReference type="GO" id="GO:0046872">
    <property type="term" value="F:metal ion binding"/>
    <property type="evidence" value="ECO:0007669"/>
    <property type="project" value="UniProtKB-KW"/>
</dbReference>
<keyword evidence="4" id="KW-0411">Iron-sulfur</keyword>
<evidence type="ECO:0000256" key="4">
    <source>
        <dbReference type="ARBA" id="ARBA00023014"/>
    </source>
</evidence>
<dbReference type="EMBL" id="JAERTX010000017">
    <property type="protein sequence ID" value="MBM9461472.1"/>
    <property type="molecule type" value="Genomic_DNA"/>
</dbReference>
<dbReference type="Gene3D" id="3.40.5.90">
    <property type="entry name" value="CDGSH iron-sulfur domain, mitoNEET-type"/>
    <property type="match status" value="1"/>
</dbReference>
<keyword evidence="2" id="KW-0479">Metal-binding</keyword>
<accession>A0A939BX92</accession>